<feature type="compositionally biased region" description="Basic and acidic residues" evidence="8">
    <location>
        <begin position="589"/>
        <end position="602"/>
    </location>
</feature>
<name>A0AAU8H4X8_9VIRU</name>
<proteinExistence type="inferred from homology"/>
<feature type="region of interest" description="Disordered" evidence="8">
    <location>
        <begin position="587"/>
        <end position="611"/>
    </location>
</feature>
<feature type="region of interest" description="Disordered" evidence="8">
    <location>
        <begin position="647"/>
        <end position="683"/>
    </location>
</feature>
<evidence type="ECO:0000313" key="9">
    <source>
        <dbReference type="EMBL" id="XCH55838.1"/>
    </source>
</evidence>
<protein>
    <recommendedName>
        <fullName evidence="3 7">Capsid protein</fullName>
    </recommendedName>
</protein>
<dbReference type="InterPro" id="IPR004219">
    <property type="entry name" value="TTvirus_Unk"/>
</dbReference>
<evidence type="ECO:0000256" key="2">
    <source>
        <dbReference type="ARBA" id="ARBA00006131"/>
    </source>
</evidence>
<keyword evidence="5 7" id="KW-0167">Capsid protein</keyword>
<comment type="similarity">
    <text evidence="2 7">Belongs to the anelloviridae capsid protein family.</text>
</comment>
<reference evidence="9" key="1">
    <citation type="submission" date="2024-05" db="EMBL/GenBank/DDBJ databases">
        <authorList>
            <person name="Laubscher F."/>
            <person name="Chudzinski V."/>
            <person name="Cordey S."/>
            <person name="Hosszu-Fellous K."/>
            <person name="Kaiser L."/>
        </authorList>
    </citation>
    <scope>NUCLEOTIDE SEQUENCE</scope>
    <source>
        <strain evidence="9">GE-0925-24-257</strain>
    </source>
</reference>
<keyword evidence="6 7" id="KW-0946">Virion</keyword>
<evidence type="ECO:0000256" key="7">
    <source>
        <dbReference type="RuleBase" id="RU361230"/>
    </source>
</evidence>
<accession>A0AAU8H4X8</accession>
<evidence type="ECO:0000256" key="3">
    <source>
        <dbReference type="ARBA" id="ARBA00018091"/>
    </source>
</evidence>
<evidence type="ECO:0000256" key="5">
    <source>
        <dbReference type="ARBA" id="ARBA00022561"/>
    </source>
</evidence>
<evidence type="ECO:0000256" key="4">
    <source>
        <dbReference type="ARBA" id="ARBA00022431"/>
    </source>
</evidence>
<dbReference type="GO" id="GO:0039615">
    <property type="term" value="C:T=1 icosahedral viral capsid"/>
    <property type="evidence" value="ECO:0007669"/>
    <property type="project" value="UniProtKB-UniRule"/>
</dbReference>
<sequence length="733" mass="87700">MAWGYWWRRRFWRPRRRWRTWRRRRRLRPRRSRRTFRRTRRRVRRRRWGRRARRRGWRRRTYIRARRRRRRKRLVLTQWHPAVRRKCKITGYMPIVYCGHGRASFNYAWHSDDCIKQPLPLGGSLSTVSFNLKVLFDENQRGLNKWSYSNEQLDLARYKGCRLTFYRKKDTDYIAQYDISEPYQLDKYSCANYHPAKMMFAKNKILIPSYDTKPRGRQKVKVKIGPPKLFTDKWYSQADLCKVNLVSLAVSAASFLHPFGSPQTANFCATFQVLQPFYYQAIGISSTKHPDVIEILYKNNTYWQSNITSWFLTGVKNPKNMNQKMFDDINVKSNKDSNYDWFPFTPYNNTNYEKINHAANKYWQYLTSEHPQATNSNEGLVQPWTNATIKQYEYHLGMFSPIFIGPTRAKTKFKTAYFDCTYNPLLDKGMGNRIWYQYTTKADTQIAKTGCYCMLEDIPIYAAFYGYVDFIEMELGKGQDIKENGLICCICRYTDPPMFNEDHPDMGFVFYNTNFGNGKWIDGRGDIPTYWMQRWRPVVLFQTDVIRDLVESGPFSYKDNLANTSLTMKYEFYFTWGGNQAYHQTIKNPCKDEGTGPHRQPRDVQVTDPTTVGPEHMFHAWDWRRGFLSERALRRMFQKPLNYDEYSKKPKRPRIFPPTETESRNQELEESSLSEEEKSLLSTEEIQKEEIQRQFKRQLKRQLRLGQQLKLLQQQLLKTQAGLHLNPLTYFPQ</sequence>
<comment type="subcellular location">
    <subcellularLocation>
        <location evidence="1 7">Virion</location>
    </subcellularLocation>
</comment>
<evidence type="ECO:0000256" key="1">
    <source>
        <dbReference type="ARBA" id="ARBA00004328"/>
    </source>
</evidence>
<keyword evidence="4 7" id="KW-1140">T=1 icosahedral capsid protein</keyword>
<evidence type="ECO:0000256" key="6">
    <source>
        <dbReference type="ARBA" id="ARBA00022844"/>
    </source>
</evidence>
<evidence type="ECO:0000256" key="8">
    <source>
        <dbReference type="SAM" id="MobiDB-lite"/>
    </source>
</evidence>
<comment type="function">
    <text evidence="7">Self-assembles to form an icosahedral capsid.</text>
</comment>
<dbReference type="EMBL" id="PP816592">
    <property type="protein sequence ID" value="XCH55838.1"/>
    <property type="molecule type" value="Genomic_DNA"/>
</dbReference>
<dbReference type="Pfam" id="PF02956">
    <property type="entry name" value="TT_ORF1"/>
    <property type="match status" value="1"/>
</dbReference>
<organism evidence="9">
    <name type="scientific">Alphatorquevirus homin19</name>
    <dbReference type="NCBI Taxonomy" id="3048420"/>
    <lineage>
        <taxon>Viruses</taxon>
        <taxon>Monodnaviria</taxon>
        <taxon>Shotokuvirae</taxon>
        <taxon>Commensaviricota</taxon>
        <taxon>Cardeaviricetes</taxon>
        <taxon>Sanitavirales</taxon>
        <taxon>Anelloviridae</taxon>
        <taxon>Alphatorquevirus</taxon>
    </lineage>
</organism>